<keyword evidence="3" id="KW-1185">Reference proteome</keyword>
<keyword evidence="1" id="KW-1133">Transmembrane helix</keyword>
<dbReference type="EMBL" id="VANR01000003">
    <property type="protein sequence ID" value="TMM30545.1"/>
    <property type="molecule type" value="Genomic_DNA"/>
</dbReference>
<keyword evidence="1" id="KW-0472">Membrane</keyword>
<proteinExistence type="predicted"/>
<evidence type="ECO:0000256" key="1">
    <source>
        <dbReference type="SAM" id="Phobius"/>
    </source>
</evidence>
<comment type="caution">
    <text evidence="2">The sequence shown here is derived from an EMBL/GenBank/DDBJ whole genome shotgun (WGS) entry which is preliminary data.</text>
</comment>
<evidence type="ECO:0008006" key="4">
    <source>
        <dbReference type="Google" id="ProtNLM"/>
    </source>
</evidence>
<dbReference type="AlphaFoldDB" id="A0A5S3N5F8"/>
<gene>
    <name evidence="2" type="ORF">FDT66_07210</name>
</gene>
<evidence type="ECO:0000313" key="3">
    <source>
        <dbReference type="Proteomes" id="UP000307140"/>
    </source>
</evidence>
<feature type="transmembrane region" description="Helical" evidence="1">
    <location>
        <begin position="23"/>
        <end position="44"/>
    </location>
</feature>
<protein>
    <recommendedName>
        <fullName evidence="4">FUSC family protein</fullName>
    </recommendedName>
</protein>
<organism evidence="2 3">
    <name type="scientific">Polaribacter aestuariivivens</name>
    <dbReference type="NCBI Taxonomy" id="2304626"/>
    <lineage>
        <taxon>Bacteria</taxon>
        <taxon>Pseudomonadati</taxon>
        <taxon>Bacteroidota</taxon>
        <taxon>Flavobacteriia</taxon>
        <taxon>Flavobacteriales</taxon>
        <taxon>Flavobacteriaceae</taxon>
    </lineage>
</organism>
<dbReference type="Proteomes" id="UP000307140">
    <property type="component" value="Unassembled WGS sequence"/>
</dbReference>
<dbReference type="RefSeq" id="WP_222927911.1">
    <property type="nucleotide sequence ID" value="NZ_VANR01000003.1"/>
</dbReference>
<evidence type="ECO:0000313" key="2">
    <source>
        <dbReference type="EMBL" id="TMM30545.1"/>
    </source>
</evidence>
<accession>A0A5S3N5F8</accession>
<name>A0A5S3N5F8_9FLAO</name>
<keyword evidence="1" id="KW-0812">Transmembrane</keyword>
<sequence>MTPEYLKRKTTAELKKEYKSTKVVLKGLILFLIALISYAIYGLLKKDDNVVFFSILFVGIFCLSTLPYQIKFMKKIKEEIKKRHNLK</sequence>
<feature type="transmembrane region" description="Helical" evidence="1">
    <location>
        <begin position="50"/>
        <end position="68"/>
    </location>
</feature>
<reference evidence="2 3" key="1">
    <citation type="submission" date="2019-05" db="EMBL/GenBank/DDBJ databases">
        <title>Polaribacter aestuariivivens sp. nov., isolated from a tidal flat.</title>
        <authorList>
            <person name="Yoon J.-H."/>
        </authorList>
    </citation>
    <scope>NUCLEOTIDE SEQUENCE [LARGE SCALE GENOMIC DNA]</scope>
    <source>
        <strain evidence="2 3">DBTF-3</strain>
    </source>
</reference>